<evidence type="ECO:0000313" key="4">
    <source>
        <dbReference type="Proteomes" id="UP001476798"/>
    </source>
</evidence>
<evidence type="ECO:0000313" key="3">
    <source>
        <dbReference type="EMBL" id="MEQ2177993.1"/>
    </source>
</evidence>
<feature type="region of interest" description="Disordered" evidence="2">
    <location>
        <begin position="224"/>
        <end position="262"/>
    </location>
</feature>
<keyword evidence="1" id="KW-0325">Glycoprotein</keyword>
<dbReference type="EMBL" id="JAHRIO010060497">
    <property type="protein sequence ID" value="MEQ2177993.1"/>
    <property type="molecule type" value="Genomic_DNA"/>
</dbReference>
<dbReference type="PRINTS" id="PR01423">
    <property type="entry name" value="TGFBETA"/>
</dbReference>
<dbReference type="InterPro" id="IPR016319">
    <property type="entry name" value="TGF-beta"/>
</dbReference>
<sequence>ILKPEEDSTSTQRYIDSRTVQLRAKGAWLSVDVTETIKDWVSDPGVDDERLRQMRKPGQVKGQADFSTKTPHLILTLLPSDRVDNPAKKNRKRRAAATETTTCSRIAAVGAVFHFFPPDLLCRVLCGNPNIPDPVFRVQADRRAVFYLDYLVLQRKTLAGLQGHYFVMAGSSAVTCCNFPMTQLWVAASDTAEQDGKLKSHFVCLLLCFPEGRIRAAACARSTSTSDETSTGSGFTSQKVTKPTSAPVTVRTSGVPTTTTTW</sequence>
<reference evidence="3 4" key="1">
    <citation type="submission" date="2021-06" db="EMBL/GenBank/DDBJ databases">
        <authorList>
            <person name="Palmer J.M."/>
        </authorList>
    </citation>
    <scope>NUCLEOTIDE SEQUENCE [LARGE SCALE GENOMIC DNA]</scope>
    <source>
        <strain evidence="3 4">GA_2019</strain>
        <tissue evidence="3">Muscle</tissue>
    </source>
</reference>
<proteinExistence type="predicted"/>
<keyword evidence="4" id="KW-1185">Reference proteome</keyword>
<feature type="compositionally biased region" description="Low complexity" evidence="2">
    <location>
        <begin position="248"/>
        <end position="262"/>
    </location>
</feature>
<protein>
    <submittedName>
        <fullName evidence="3">Uncharacterized protein</fullName>
    </submittedName>
</protein>
<dbReference type="Proteomes" id="UP001476798">
    <property type="component" value="Unassembled WGS sequence"/>
</dbReference>
<feature type="compositionally biased region" description="Low complexity" evidence="2">
    <location>
        <begin position="224"/>
        <end position="237"/>
    </location>
</feature>
<feature type="non-terminal residue" evidence="3">
    <location>
        <position position="1"/>
    </location>
</feature>
<feature type="compositionally biased region" description="Polar residues" evidence="2">
    <location>
        <begin position="238"/>
        <end position="247"/>
    </location>
</feature>
<gene>
    <name evidence="3" type="ORF">GOODEAATRI_009438</name>
</gene>
<evidence type="ECO:0000256" key="2">
    <source>
        <dbReference type="SAM" id="MobiDB-lite"/>
    </source>
</evidence>
<accession>A0ABV0P2R4</accession>
<comment type="caution">
    <text evidence="3">The sequence shown here is derived from an EMBL/GenBank/DDBJ whole genome shotgun (WGS) entry which is preliminary data.</text>
</comment>
<dbReference type="Gene3D" id="2.60.120.970">
    <property type="match status" value="1"/>
</dbReference>
<evidence type="ECO:0000256" key="1">
    <source>
        <dbReference type="ARBA" id="ARBA00023180"/>
    </source>
</evidence>
<name>A0ABV0P2R4_9TELE</name>
<organism evidence="3 4">
    <name type="scientific">Goodea atripinnis</name>
    <dbReference type="NCBI Taxonomy" id="208336"/>
    <lineage>
        <taxon>Eukaryota</taxon>
        <taxon>Metazoa</taxon>
        <taxon>Chordata</taxon>
        <taxon>Craniata</taxon>
        <taxon>Vertebrata</taxon>
        <taxon>Euteleostomi</taxon>
        <taxon>Actinopterygii</taxon>
        <taxon>Neopterygii</taxon>
        <taxon>Teleostei</taxon>
        <taxon>Neoteleostei</taxon>
        <taxon>Acanthomorphata</taxon>
        <taxon>Ovalentaria</taxon>
        <taxon>Atherinomorphae</taxon>
        <taxon>Cyprinodontiformes</taxon>
        <taxon>Goodeidae</taxon>
        <taxon>Goodea</taxon>
    </lineage>
</organism>